<dbReference type="EMBL" id="LXQA010510113">
    <property type="protein sequence ID" value="MCI56299.1"/>
    <property type="molecule type" value="Genomic_DNA"/>
</dbReference>
<keyword evidence="2" id="KW-1185">Reference proteome</keyword>
<accession>A0A392T5I9</accession>
<proteinExistence type="predicted"/>
<dbReference type="Proteomes" id="UP000265520">
    <property type="component" value="Unassembled WGS sequence"/>
</dbReference>
<comment type="caution">
    <text evidence="1">The sequence shown here is derived from an EMBL/GenBank/DDBJ whole genome shotgun (WGS) entry which is preliminary data.</text>
</comment>
<feature type="non-terminal residue" evidence="1">
    <location>
        <position position="62"/>
    </location>
</feature>
<name>A0A392T5I9_9FABA</name>
<protein>
    <submittedName>
        <fullName evidence="1">Uncharacterized protein</fullName>
    </submittedName>
</protein>
<dbReference type="AlphaFoldDB" id="A0A392T5I9"/>
<reference evidence="1 2" key="1">
    <citation type="journal article" date="2018" name="Front. Plant Sci.">
        <title>Red Clover (Trifolium pratense) and Zigzag Clover (T. medium) - A Picture of Genomic Similarities and Differences.</title>
        <authorList>
            <person name="Dluhosova J."/>
            <person name="Istvanek J."/>
            <person name="Nedelnik J."/>
            <person name="Repkova J."/>
        </authorList>
    </citation>
    <scope>NUCLEOTIDE SEQUENCE [LARGE SCALE GENOMIC DNA]</scope>
    <source>
        <strain evidence="2">cv. 10/8</strain>
        <tissue evidence="1">Leaf</tissue>
    </source>
</reference>
<sequence length="62" mass="6883">MRLLVPACRAGVYGALRHSFRSVKKSLWYLRAAQCYVARCAGLRTTTGTASGCCASRRMGWR</sequence>
<evidence type="ECO:0000313" key="1">
    <source>
        <dbReference type="EMBL" id="MCI56299.1"/>
    </source>
</evidence>
<organism evidence="1 2">
    <name type="scientific">Trifolium medium</name>
    <dbReference type="NCBI Taxonomy" id="97028"/>
    <lineage>
        <taxon>Eukaryota</taxon>
        <taxon>Viridiplantae</taxon>
        <taxon>Streptophyta</taxon>
        <taxon>Embryophyta</taxon>
        <taxon>Tracheophyta</taxon>
        <taxon>Spermatophyta</taxon>
        <taxon>Magnoliopsida</taxon>
        <taxon>eudicotyledons</taxon>
        <taxon>Gunneridae</taxon>
        <taxon>Pentapetalae</taxon>
        <taxon>rosids</taxon>
        <taxon>fabids</taxon>
        <taxon>Fabales</taxon>
        <taxon>Fabaceae</taxon>
        <taxon>Papilionoideae</taxon>
        <taxon>50 kb inversion clade</taxon>
        <taxon>NPAAA clade</taxon>
        <taxon>Hologalegina</taxon>
        <taxon>IRL clade</taxon>
        <taxon>Trifolieae</taxon>
        <taxon>Trifolium</taxon>
    </lineage>
</organism>
<evidence type="ECO:0000313" key="2">
    <source>
        <dbReference type="Proteomes" id="UP000265520"/>
    </source>
</evidence>